<evidence type="ECO:0000256" key="1">
    <source>
        <dbReference type="ARBA" id="ARBA00002324"/>
    </source>
</evidence>
<organism evidence="13 14">
    <name type="scientific">Porphyromonas macacae</name>
    <dbReference type="NCBI Taxonomy" id="28115"/>
    <lineage>
        <taxon>Bacteria</taxon>
        <taxon>Pseudomonadati</taxon>
        <taxon>Bacteroidota</taxon>
        <taxon>Bacteroidia</taxon>
        <taxon>Bacteroidales</taxon>
        <taxon>Porphyromonadaceae</taxon>
        <taxon>Porphyromonas</taxon>
    </lineage>
</organism>
<keyword evidence="8 11" id="KW-0067">ATP-binding</keyword>
<evidence type="ECO:0000256" key="10">
    <source>
        <dbReference type="ARBA" id="ARBA00048721"/>
    </source>
</evidence>
<dbReference type="SUPFAM" id="SSF52374">
    <property type="entry name" value="Nucleotidylyl transferase"/>
    <property type="match status" value="1"/>
</dbReference>
<evidence type="ECO:0000256" key="3">
    <source>
        <dbReference type="ARBA" id="ARBA00009014"/>
    </source>
</evidence>
<gene>
    <name evidence="11 13" type="primary">nadD</name>
    <name evidence="13" type="ORF">NCTC13100_01349</name>
</gene>
<dbReference type="GO" id="GO:0005524">
    <property type="term" value="F:ATP binding"/>
    <property type="evidence" value="ECO:0007669"/>
    <property type="project" value="UniProtKB-KW"/>
</dbReference>
<evidence type="ECO:0000256" key="2">
    <source>
        <dbReference type="ARBA" id="ARBA00005019"/>
    </source>
</evidence>
<feature type="domain" description="Cytidyltransferase-like" evidence="12">
    <location>
        <begin position="18"/>
        <end position="177"/>
    </location>
</feature>
<dbReference type="RefSeq" id="WP_018361109.1">
    <property type="nucleotide sequence ID" value="NZ_UGTI01000001.1"/>
</dbReference>
<dbReference type="EC" id="2.7.7.18" evidence="11"/>
<dbReference type="InterPro" id="IPR014729">
    <property type="entry name" value="Rossmann-like_a/b/a_fold"/>
</dbReference>
<sequence length="204" mass="23698">MTYPSFPCCEEKKRNVCLYFGSFNPLHIGHLAIANYLAVQNGIDEVWFVLSPVNPWKDLKEQLPFEFRASIINDAIKKDTCFRLCTIEAILPRPHYTVSSLRAISLMHPDTHFQLLIGGDNWAKIHKWHQYERLLAGFTVYIYPRRGYPVDTTLYGTRPVYLENAPIMEISSTAIRNAVKNNIDLRHWIAGDYWEQLVTKLNNL</sequence>
<evidence type="ECO:0000256" key="11">
    <source>
        <dbReference type="HAMAP-Rule" id="MF_00244"/>
    </source>
</evidence>
<evidence type="ECO:0000256" key="6">
    <source>
        <dbReference type="ARBA" id="ARBA00022695"/>
    </source>
</evidence>
<evidence type="ECO:0000313" key="14">
    <source>
        <dbReference type="Proteomes" id="UP000254263"/>
    </source>
</evidence>
<accession>A0A379DIN4</accession>
<dbReference type="InterPro" id="IPR004821">
    <property type="entry name" value="Cyt_trans-like"/>
</dbReference>
<reference evidence="13 14" key="1">
    <citation type="submission" date="2018-06" db="EMBL/GenBank/DDBJ databases">
        <authorList>
            <consortium name="Pathogen Informatics"/>
            <person name="Doyle S."/>
        </authorList>
    </citation>
    <scope>NUCLEOTIDE SEQUENCE [LARGE SCALE GENOMIC DNA]</scope>
    <source>
        <strain evidence="13 14">NCTC13100</strain>
    </source>
</reference>
<keyword evidence="4 11" id="KW-0662">Pyridine nucleotide biosynthesis</keyword>
<name>A0A379DIN4_9PORP</name>
<dbReference type="UniPathway" id="UPA00253">
    <property type="reaction ID" value="UER00332"/>
</dbReference>
<evidence type="ECO:0000256" key="5">
    <source>
        <dbReference type="ARBA" id="ARBA00022679"/>
    </source>
</evidence>
<dbReference type="GO" id="GO:0009435">
    <property type="term" value="P:NAD+ biosynthetic process"/>
    <property type="evidence" value="ECO:0007669"/>
    <property type="project" value="UniProtKB-UniRule"/>
</dbReference>
<comment type="function">
    <text evidence="1 11">Catalyzes the reversible adenylation of nicotinate mononucleotide (NaMN) to nicotinic acid adenine dinucleotide (NaAD).</text>
</comment>
<dbReference type="Pfam" id="PF01467">
    <property type="entry name" value="CTP_transf_like"/>
    <property type="match status" value="1"/>
</dbReference>
<comment type="catalytic activity">
    <reaction evidence="10 11">
        <text>nicotinate beta-D-ribonucleotide + ATP + H(+) = deamido-NAD(+) + diphosphate</text>
        <dbReference type="Rhea" id="RHEA:22860"/>
        <dbReference type="ChEBI" id="CHEBI:15378"/>
        <dbReference type="ChEBI" id="CHEBI:30616"/>
        <dbReference type="ChEBI" id="CHEBI:33019"/>
        <dbReference type="ChEBI" id="CHEBI:57502"/>
        <dbReference type="ChEBI" id="CHEBI:58437"/>
        <dbReference type="EC" id="2.7.7.18"/>
    </reaction>
</comment>
<keyword evidence="6 11" id="KW-0548">Nucleotidyltransferase</keyword>
<comment type="pathway">
    <text evidence="2 11">Cofactor biosynthesis; NAD(+) biosynthesis; deamido-NAD(+) from nicotinate D-ribonucleotide: step 1/1.</text>
</comment>
<keyword evidence="7 11" id="KW-0547">Nucleotide-binding</keyword>
<proteinExistence type="inferred from homology"/>
<comment type="similarity">
    <text evidence="3 11">Belongs to the NadD family.</text>
</comment>
<dbReference type="EMBL" id="UGTI01000001">
    <property type="protein sequence ID" value="SUB78196.1"/>
    <property type="molecule type" value="Genomic_DNA"/>
</dbReference>
<evidence type="ECO:0000259" key="12">
    <source>
        <dbReference type="Pfam" id="PF01467"/>
    </source>
</evidence>
<evidence type="ECO:0000256" key="9">
    <source>
        <dbReference type="ARBA" id="ARBA00023027"/>
    </source>
</evidence>
<protein>
    <recommendedName>
        <fullName evidence="11">Probable nicotinate-nucleotide adenylyltransferase</fullName>
        <ecNumber evidence="11">2.7.7.18</ecNumber>
    </recommendedName>
    <alternativeName>
        <fullName evidence="11">Deamido-NAD(+) diphosphorylase</fullName>
    </alternativeName>
    <alternativeName>
        <fullName evidence="11">Deamido-NAD(+) pyrophosphorylase</fullName>
    </alternativeName>
    <alternativeName>
        <fullName evidence="11">Nicotinate mononucleotide adenylyltransferase</fullName>
        <shortName evidence="11">NaMN adenylyltransferase</shortName>
    </alternativeName>
</protein>
<evidence type="ECO:0000256" key="8">
    <source>
        <dbReference type="ARBA" id="ARBA00022840"/>
    </source>
</evidence>
<dbReference type="InterPro" id="IPR005248">
    <property type="entry name" value="NadD/NMNAT"/>
</dbReference>
<evidence type="ECO:0000256" key="4">
    <source>
        <dbReference type="ARBA" id="ARBA00022642"/>
    </source>
</evidence>
<dbReference type="HAMAP" id="MF_00244">
    <property type="entry name" value="NaMN_adenylyltr"/>
    <property type="match status" value="1"/>
</dbReference>
<keyword evidence="5 11" id="KW-0808">Transferase</keyword>
<evidence type="ECO:0000313" key="13">
    <source>
        <dbReference type="EMBL" id="SUB78196.1"/>
    </source>
</evidence>
<dbReference type="Proteomes" id="UP000254263">
    <property type="component" value="Unassembled WGS sequence"/>
</dbReference>
<dbReference type="AlphaFoldDB" id="A0A379DIN4"/>
<dbReference type="CDD" id="cd02165">
    <property type="entry name" value="NMNAT"/>
    <property type="match status" value="1"/>
</dbReference>
<dbReference type="NCBIfam" id="TIGR00482">
    <property type="entry name" value="nicotinate (nicotinamide) nucleotide adenylyltransferase"/>
    <property type="match status" value="1"/>
</dbReference>
<dbReference type="GO" id="GO:0004515">
    <property type="term" value="F:nicotinate-nucleotide adenylyltransferase activity"/>
    <property type="evidence" value="ECO:0007669"/>
    <property type="project" value="UniProtKB-UniRule"/>
</dbReference>
<dbReference type="PANTHER" id="PTHR39321:SF3">
    <property type="entry name" value="PHOSPHOPANTETHEINE ADENYLYLTRANSFERASE"/>
    <property type="match status" value="1"/>
</dbReference>
<dbReference type="Gene3D" id="3.40.50.620">
    <property type="entry name" value="HUPs"/>
    <property type="match status" value="1"/>
</dbReference>
<evidence type="ECO:0000256" key="7">
    <source>
        <dbReference type="ARBA" id="ARBA00022741"/>
    </source>
</evidence>
<dbReference type="PANTHER" id="PTHR39321">
    <property type="entry name" value="NICOTINATE-NUCLEOTIDE ADENYLYLTRANSFERASE-RELATED"/>
    <property type="match status" value="1"/>
</dbReference>
<keyword evidence="9 11" id="KW-0520">NAD</keyword>